<name>A0A0D6MMT0_9PROT</name>
<dbReference type="RefSeq" id="WP_048849308.1">
    <property type="nucleotide sequence ID" value="NZ_BALE01000029.1"/>
</dbReference>
<dbReference type="Proteomes" id="UP000032679">
    <property type="component" value="Unassembled WGS sequence"/>
</dbReference>
<evidence type="ECO:0000313" key="1">
    <source>
        <dbReference type="EMBL" id="GAN54730.1"/>
    </source>
</evidence>
<dbReference type="AlphaFoldDB" id="A0A0D6MMT0"/>
<dbReference type="SUPFAM" id="SSF52540">
    <property type="entry name" value="P-loop containing nucleoside triphosphate hydrolases"/>
    <property type="match status" value="1"/>
</dbReference>
<evidence type="ECO:0008006" key="3">
    <source>
        <dbReference type="Google" id="ProtNLM"/>
    </source>
</evidence>
<comment type="caution">
    <text evidence="1">The sequence shown here is derived from an EMBL/GenBank/DDBJ whole genome shotgun (WGS) entry which is preliminary data.</text>
</comment>
<dbReference type="OrthoDB" id="7251180at2"/>
<gene>
    <name evidence="1" type="ORF">Tasa_029_003</name>
</gene>
<dbReference type="EMBL" id="BALE01000029">
    <property type="protein sequence ID" value="GAN54730.1"/>
    <property type="molecule type" value="Genomic_DNA"/>
</dbReference>
<proteinExistence type="predicted"/>
<organism evidence="1 2">
    <name type="scientific">Tanticharoenia sakaeratensis NBRC 103193</name>
    <dbReference type="NCBI Taxonomy" id="1231623"/>
    <lineage>
        <taxon>Bacteria</taxon>
        <taxon>Pseudomonadati</taxon>
        <taxon>Pseudomonadota</taxon>
        <taxon>Alphaproteobacteria</taxon>
        <taxon>Acetobacterales</taxon>
        <taxon>Acetobacteraceae</taxon>
        <taxon>Tanticharoenia</taxon>
    </lineage>
</organism>
<sequence length="370" mass="42662">MLEDRAWHEAWDALLPVLRSSDRILLPAGSWPEAPVSTVRQYADRIDIADANILLLHKARLGTLPRQDLARVCAEWTLIYANDVFVCLARDLPSPSFLRRRTYLKHFRPVRYYLEPRSFRRTKRTIYFVHIPKTAGTTAWDAITRPVKAKIYYDSNEAFRANPPAPHEYDIVGGHVFRSTFEQASDRKSTIACILRDPVARVRSAFLHARRRAEDPSTFSPTMRLMRDLPLAEFLEHPDAKVEANMQLLMLGAPSRRIDMDVDSPEFQIRARAAIDCPRNIIMTTPQLETFIRHMRKMLGVRPLKGPLPRLNSFNPEEQRRDLAEFESLSDRVRTLAAPEYDLYRRLERSADAEKRLATDLPAGQFTPSS</sequence>
<keyword evidence="2" id="KW-1185">Reference proteome</keyword>
<dbReference type="InterPro" id="IPR027417">
    <property type="entry name" value="P-loop_NTPase"/>
</dbReference>
<dbReference type="Gene3D" id="3.40.50.300">
    <property type="entry name" value="P-loop containing nucleotide triphosphate hydrolases"/>
    <property type="match status" value="1"/>
</dbReference>
<accession>A0A0D6MMT0</accession>
<protein>
    <recommendedName>
        <fullName evidence="3">Sulfotransferase family protein</fullName>
    </recommendedName>
</protein>
<reference evidence="1 2" key="1">
    <citation type="submission" date="2012-10" db="EMBL/GenBank/DDBJ databases">
        <title>Genome sequencing of Tanticharoenia sakaeratensis NBRC 103193.</title>
        <authorList>
            <person name="Azuma Y."/>
            <person name="Hadano H."/>
            <person name="Hirakawa H."/>
            <person name="Matsushita K."/>
        </authorList>
    </citation>
    <scope>NUCLEOTIDE SEQUENCE [LARGE SCALE GENOMIC DNA]</scope>
    <source>
        <strain evidence="1 2">NBRC 103193</strain>
    </source>
</reference>
<evidence type="ECO:0000313" key="2">
    <source>
        <dbReference type="Proteomes" id="UP000032679"/>
    </source>
</evidence>